<evidence type="ECO:0000256" key="9">
    <source>
        <dbReference type="SAM" id="SignalP"/>
    </source>
</evidence>
<dbReference type="Gene3D" id="3.30.30.10">
    <property type="entry name" value="Knottin, scorpion toxin-like"/>
    <property type="match status" value="1"/>
</dbReference>
<accession>A0A2I9LP03</accession>
<evidence type="ECO:0000313" key="10">
    <source>
        <dbReference type="EMBL" id="MBW20120.1"/>
    </source>
</evidence>
<keyword evidence="9" id="KW-0732">Signal</keyword>
<proteinExistence type="predicted"/>
<evidence type="ECO:0000256" key="3">
    <source>
        <dbReference type="ARBA" id="ARBA00022635"/>
    </source>
</evidence>
<keyword evidence="8" id="KW-1015">Disulfide bond</keyword>
<reference evidence="10" key="1">
    <citation type="journal article" date="2017" name="Toxicon">
        <title>Venom-gland transcriptomics and venom proteomics of the Hentz striped scorpion (Centruroides hentzi; Buthidae) reveal high toxin diversity in a harmless member of a lethal family.</title>
        <authorList>
            <person name="Ward M.J."/>
            <person name="Ellsworth S.A."/>
            <person name="Rokyta D.R."/>
        </authorList>
    </citation>
    <scope>NUCLEOTIDE SEQUENCE</scope>
    <source>
        <tissue evidence="10">Venom gland</tissue>
    </source>
</reference>
<keyword evidence="5" id="KW-0528">Neurotoxin</keyword>
<feature type="chain" id="PRO_5014455740" evidence="9">
    <location>
        <begin position="21"/>
        <end position="62"/>
    </location>
</feature>
<dbReference type="SUPFAM" id="SSF57095">
    <property type="entry name" value="Scorpion toxin-like"/>
    <property type="match status" value="1"/>
</dbReference>
<dbReference type="InterPro" id="IPR036574">
    <property type="entry name" value="Scorpion_toxin-like_sf"/>
</dbReference>
<keyword evidence="6" id="KW-0632">Potassium channel impairing toxin</keyword>
<keyword evidence="2" id="KW-0964">Secreted</keyword>
<protein>
    <submittedName>
        <fullName evidence="10">GKTx</fullName>
    </submittedName>
</protein>
<dbReference type="AlphaFoldDB" id="A0A2I9LP03"/>
<keyword evidence="7" id="KW-0872">Ion channel impairing toxin</keyword>
<dbReference type="GO" id="GO:0019870">
    <property type="term" value="F:potassium channel inhibitor activity"/>
    <property type="evidence" value="ECO:0007669"/>
    <property type="project" value="InterPro"/>
</dbReference>
<keyword evidence="4" id="KW-0800">Toxin</keyword>
<evidence type="ECO:0000256" key="8">
    <source>
        <dbReference type="ARBA" id="ARBA00023157"/>
    </source>
</evidence>
<keyword evidence="3" id="KW-1220">Voltage-gated potassium channel impairing toxin</keyword>
<organism evidence="10">
    <name type="scientific">Centruroides hentzi</name>
    <dbReference type="NCBI Taxonomy" id="88313"/>
    <lineage>
        <taxon>Eukaryota</taxon>
        <taxon>Metazoa</taxon>
        <taxon>Ecdysozoa</taxon>
        <taxon>Arthropoda</taxon>
        <taxon>Chelicerata</taxon>
        <taxon>Arachnida</taxon>
        <taxon>Scorpiones</taxon>
        <taxon>Buthida</taxon>
        <taxon>Buthoidea</taxon>
        <taxon>Buthidae</taxon>
        <taxon>Centruroides</taxon>
    </lineage>
</organism>
<name>A0A2I9LP03_9SCOR</name>
<evidence type="ECO:0000256" key="4">
    <source>
        <dbReference type="ARBA" id="ARBA00022656"/>
    </source>
</evidence>
<sequence length="62" mass="6866">MKVLILILIIASVMIMGVEMGRDDCIKKSRCAKYGYYQQCVACCKKAGNKGGSCDFFKCKCT</sequence>
<dbReference type="GO" id="GO:0005576">
    <property type="term" value="C:extracellular region"/>
    <property type="evidence" value="ECO:0007669"/>
    <property type="project" value="UniProtKB-SubCell"/>
</dbReference>
<evidence type="ECO:0000256" key="1">
    <source>
        <dbReference type="ARBA" id="ARBA00004613"/>
    </source>
</evidence>
<feature type="signal peptide" evidence="9">
    <location>
        <begin position="1"/>
        <end position="20"/>
    </location>
</feature>
<comment type="subcellular location">
    <subcellularLocation>
        <location evidence="1">Secreted</location>
    </subcellularLocation>
</comment>
<evidence type="ECO:0000256" key="2">
    <source>
        <dbReference type="ARBA" id="ARBA00022525"/>
    </source>
</evidence>
<evidence type="ECO:0000256" key="6">
    <source>
        <dbReference type="ARBA" id="ARBA00022773"/>
    </source>
</evidence>
<dbReference type="EMBL" id="GFWZ01000130">
    <property type="protein sequence ID" value="MBW20120.1"/>
    <property type="molecule type" value="Transcribed_RNA"/>
</dbReference>
<dbReference type="PROSITE" id="PS60026">
    <property type="entry name" value="ERGTX"/>
    <property type="match status" value="1"/>
</dbReference>
<evidence type="ECO:0000256" key="5">
    <source>
        <dbReference type="ARBA" id="ARBA00022699"/>
    </source>
</evidence>
<evidence type="ECO:0000256" key="7">
    <source>
        <dbReference type="ARBA" id="ARBA00022872"/>
    </source>
</evidence>
<dbReference type="GO" id="GO:0090729">
    <property type="term" value="F:toxin activity"/>
    <property type="evidence" value="ECO:0007669"/>
    <property type="project" value="UniProtKB-KW"/>
</dbReference>
<dbReference type="InterPro" id="IPR012622">
    <property type="entry name" value="Ergtoxin"/>
</dbReference>
<dbReference type="Pfam" id="PF08086">
    <property type="entry name" value="Toxin_17"/>
    <property type="match status" value="1"/>
</dbReference>